<reference evidence="1 2" key="1">
    <citation type="submission" date="2024-10" db="EMBL/GenBank/DDBJ databases">
        <title>The Natural Products Discovery Center: Release of the First 8490 Sequenced Strains for Exploring Actinobacteria Biosynthetic Diversity.</title>
        <authorList>
            <person name="Kalkreuter E."/>
            <person name="Kautsar S.A."/>
            <person name="Yang D."/>
            <person name="Bader C.D."/>
            <person name="Teijaro C.N."/>
            <person name="Fluegel L."/>
            <person name="Davis C.M."/>
            <person name="Simpson J.R."/>
            <person name="Lauterbach L."/>
            <person name="Steele A.D."/>
            <person name="Gui C."/>
            <person name="Meng S."/>
            <person name="Li G."/>
            <person name="Viehrig K."/>
            <person name="Ye F."/>
            <person name="Su P."/>
            <person name="Kiefer A.F."/>
            <person name="Nichols A."/>
            <person name="Cepeda A.J."/>
            <person name="Yan W."/>
            <person name="Fan B."/>
            <person name="Jiang Y."/>
            <person name="Adhikari A."/>
            <person name="Zheng C.-J."/>
            <person name="Schuster L."/>
            <person name="Cowan T.M."/>
            <person name="Smanski M.J."/>
            <person name="Chevrette M.G."/>
            <person name="De Carvalho L.P.S."/>
            <person name="Shen B."/>
        </authorList>
    </citation>
    <scope>NUCLEOTIDE SEQUENCE [LARGE SCALE GENOMIC DNA]</scope>
    <source>
        <strain evidence="1 2">NPDC089932</strain>
    </source>
</reference>
<evidence type="ECO:0000313" key="1">
    <source>
        <dbReference type="EMBL" id="MFJ4084897.1"/>
    </source>
</evidence>
<sequence>MHAYSNLLRPDTPFGSVTDPWRRPTKWLAAMSLLWGDAGGDEPPAIMAAGLVVMAVERTRPRTVSAPLAQFGYRVVVPESIGENDQIIKVIDDALVQGRREAQVIAWHNAADDLHVLQQLPRPEGAPRYAGITAVAEAWGDRAVKERSTARCVDSSHDLGPAAGHVSDTALAHDLEPMKEFAGTAQQEGAQLACEALVENRPGDYSPNVLAASVLTSAVSTALLGGKHAERLVWREPLSIAEFVGAVAWEVAPPLFSGVAPSVSE</sequence>
<gene>
    <name evidence="1" type="ORF">ACIP2Z_38890</name>
</gene>
<keyword evidence="2" id="KW-1185">Reference proteome</keyword>
<dbReference type="EMBL" id="JBIVGG010000022">
    <property type="protein sequence ID" value="MFJ4084897.1"/>
    <property type="molecule type" value="Genomic_DNA"/>
</dbReference>
<name>A0ABW8FSA0_9ACTN</name>
<organism evidence="1 2">
    <name type="scientific">Streptomyces iakyrus</name>
    <dbReference type="NCBI Taxonomy" id="68219"/>
    <lineage>
        <taxon>Bacteria</taxon>
        <taxon>Bacillati</taxon>
        <taxon>Actinomycetota</taxon>
        <taxon>Actinomycetes</taxon>
        <taxon>Kitasatosporales</taxon>
        <taxon>Streptomycetaceae</taxon>
        <taxon>Streptomyces</taxon>
    </lineage>
</organism>
<protein>
    <submittedName>
        <fullName evidence="1">Uncharacterized protein</fullName>
    </submittedName>
</protein>
<proteinExistence type="predicted"/>
<comment type="caution">
    <text evidence="1">The sequence shown here is derived from an EMBL/GenBank/DDBJ whole genome shotgun (WGS) entry which is preliminary data.</text>
</comment>
<dbReference type="RefSeq" id="WP_402076250.1">
    <property type="nucleotide sequence ID" value="NZ_JBIVGG010000022.1"/>
</dbReference>
<evidence type="ECO:0000313" key="2">
    <source>
        <dbReference type="Proteomes" id="UP001617511"/>
    </source>
</evidence>
<accession>A0ABW8FSA0</accession>
<dbReference type="Proteomes" id="UP001617511">
    <property type="component" value="Unassembled WGS sequence"/>
</dbReference>